<feature type="transmembrane region" description="Helical" evidence="1">
    <location>
        <begin position="263"/>
        <end position="284"/>
    </location>
</feature>
<evidence type="ECO:0000313" key="2">
    <source>
        <dbReference type="EMBL" id="KOB85785.1"/>
    </source>
</evidence>
<feature type="transmembrane region" description="Helical" evidence="1">
    <location>
        <begin position="50"/>
        <end position="75"/>
    </location>
</feature>
<dbReference type="EMBL" id="DS016184">
    <property type="protein sequence ID" value="KOB85785.1"/>
    <property type="molecule type" value="Genomic_DNA"/>
</dbReference>
<proteinExistence type="predicted"/>
<reference evidence="3" key="2">
    <citation type="submission" date="2006-09" db="EMBL/GenBank/DDBJ databases">
        <title>The genome sequence of Plasmodium falciparum Dd2.</title>
        <authorList>
            <consortium name="The Broad Institute Genome Sequencing Platform"/>
            <person name="Birren B."/>
            <person name="Lander E."/>
            <person name="Galagan J."/>
            <person name="Nusbaum C."/>
            <person name="Devon K."/>
            <person name="Henn M."/>
            <person name="Jaffe D."/>
            <person name="Butler J."/>
            <person name="Alvarez P."/>
            <person name="Gnerre S."/>
            <person name="Grabherr M."/>
            <person name="Kleber M."/>
            <person name="Mauceli E."/>
            <person name="Brockman W."/>
            <person name="MacCallum I.A."/>
            <person name="Rounsley S."/>
            <person name="Young S."/>
            <person name="LaButti K."/>
            <person name="Pushparaj V."/>
            <person name="DeCaprio D."/>
            <person name="Crawford M."/>
            <person name="Koehrsen M."/>
            <person name="Engels R."/>
            <person name="Montgomery P."/>
            <person name="Pearson M."/>
            <person name="Howarth C."/>
            <person name="Larson L."/>
            <person name="Luoma S."/>
            <person name="White J."/>
            <person name="Kodira C."/>
            <person name="Zeng Q."/>
            <person name="O'Leary S."/>
            <person name="Yandava C."/>
            <person name="Alvarado L."/>
            <person name="Wirth D."/>
            <person name="Volkman S."/>
            <person name="Hartl D."/>
        </authorList>
    </citation>
    <scope>NUCLEOTIDE SEQUENCE [LARGE SCALE GENOMIC DNA]</scope>
</reference>
<dbReference type="KEGG" id="pfd:PFDG_01212"/>
<evidence type="ECO:0000256" key="1">
    <source>
        <dbReference type="SAM" id="Phobius"/>
    </source>
</evidence>
<accession>A0A0L7LZX1</accession>
<evidence type="ECO:0000313" key="3">
    <source>
        <dbReference type="Proteomes" id="UP000054282"/>
    </source>
</evidence>
<feature type="transmembrane region" description="Helical" evidence="1">
    <location>
        <begin position="365"/>
        <end position="389"/>
    </location>
</feature>
<feature type="transmembrane region" description="Helical" evidence="1">
    <location>
        <begin position="224"/>
        <end position="243"/>
    </location>
</feature>
<keyword evidence="1" id="KW-0472">Membrane</keyword>
<sequence>MSICIYNTKICITYLLLSTPLVLQEINSGRFVLDGCISFFWSINNYHLPIGIILIISYILSIIKCIDFISLHLLYLSSYLFENNPWIYKNIDSKICSKFNGSKNICDFSRNICYYNDQTNICEINKIKLGTKIYDMLLNKYIPPKSEKFPILVILASFLSLILYNAFSKYKTSHKFLKIFLFLLISLFLMNIITVWDFTLFEFLLSDFNFNKIVDIILNYEVTILGMLRCIVNLSIHSGLYFFSSKGISGIKETVNKLGKLPLISKFFFTFLNEFSLIYLEIIYNVKYRISFFFIRQFINILIIPLLSMLISSYLSNMRKKRKTKVKKGIKYILQKSYPLAIEYTSKNKNIQLEYIQKMKYTKWFNIYIIFFLKYIGLDIILMCIVYVGNKLCSQNEIYFKKRNINILLSQYFLFIIFLLYVYISYINIPLLHIIKRKLFFKPNNFNVLDYTVSFEKIKHQKKNSLFSEFINM</sequence>
<reference evidence="3" key="1">
    <citation type="submission" date="2006-09" db="EMBL/GenBank/DDBJ databases">
        <title>Annotation of Plasmodium falciparum Dd2.</title>
        <authorList>
            <consortium name="The Broad Institute Genome Sequencing Platform"/>
            <person name="Volkman S.K."/>
            <person name="Neafsey D.E."/>
            <person name="Dash A.P."/>
            <person name="Chitnis C.E."/>
            <person name="Hartl D.L."/>
            <person name="Young S.K."/>
            <person name="Zeng Q."/>
            <person name="Koehrsen M."/>
            <person name="Alvarado L."/>
            <person name="Berlin A."/>
            <person name="Borenstein D."/>
            <person name="Chapman S.B."/>
            <person name="Chen Z."/>
            <person name="Engels R."/>
            <person name="Freedman E."/>
            <person name="Gellesch M."/>
            <person name="Goldberg J."/>
            <person name="Griggs A."/>
            <person name="Gujja S."/>
            <person name="Heilman E.R."/>
            <person name="Heiman D.I."/>
            <person name="Howarth C."/>
            <person name="Jen D."/>
            <person name="Larson L."/>
            <person name="Mehta T."/>
            <person name="Neiman D."/>
            <person name="Park D."/>
            <person name="Pearson M."/>
            <person name="Roberts A."/>
            <person name="Saif S."/>
            <person name="Shea T."/>
            <person name="Shenoy N."/>
            <person name="Sisk P."/>
            <person name="Stolte C."/>
            <person name="Sykes S."/>
            <person name="Walk T."/>
            <person name="White J."/>
            <person name="Yandava C."/>
            <person name="Haas B."/>
            <person name="Henn M.R."/>
            <person name="Nusbaum C."/>
            <person name="Birren B."/>
        </authorList>
    </citation>
    <scope>NUCLEOTIDE SEQUENCE [LARGE SCALE GENOMIC DNA]</scope>
</reference>
<keyword evidence="1" id="KW-0812">Transmembrane</keyword>
<feature type="transmembrane region" description="Helical" evidence="1">
    <location>
        <begin position="179"/>
        <end position="204"/>
    </location>
</feature>
<feature type="transmembrane region" description="Helical" evidence="1">
    <location>
        <begin position="409"/>
        <end position="432"/>
    </location>
</feature>
<organism evidence="2 3">
    <name type="scientific">Plasmodium falciparum (isolate Dd2)</name>
    <dbReference type="NCBI Taxonomy" id="57267"/>
    <lineage>
        <taxon>Eukaryota</taxon>
        <taxon>Sar</taxon>
        <taxon>Alveolata</taxon>
        <taxon>Apicomplexa</taxon>
        <taxon>Aconoidasida</taxon>
        <taxon>Haemosporida</taxon>
        <taxon>Plasmodiidae</taxon>
        <taxon>Plasmodium</taxon>
        <taxon>Plasmodium (Laverania)</taxon>
    </lineage>
</organism>
<name>A0A0L7LZX1_PLAF4</name>
<dbReference type="OrthoDB" id="391298at2759"/>
<dbReference type="AlphaFoldDB" id="A0A0L7LZX1"/>
<gene>
    <name evidence="2" type="ORF">PFDG_01212</name>
</gene>
<feature type="transmembrane region" description="Helical" evidence="1">
    <location>
        <begin position="149"/>
        <end position="167"/>
    </location>
</feature>
<keyword evidence="1" id="KW-1133">Transmembrane helix</keyword>
<dbReference type="Proteomes" id="UP000054282">
    <property type="component" value="Unassembled WGS sequence"/>
</dbReference>
<protein>
    <submittedName>
        <fullName evidence="2">Uncharacterized protein</fullName>
    </submittedName>
</protein>
<feature type="transmembrane region" description="Helical" evidence="1">
    <location>
        <begin position="290"/>
        <end position="315"/>
    </location>
</feature>